<keyword evidence="5" id="KW-1185">Reference proteome</keyword>
<proteinExistence type="predicted"/>
<dbReference type="Proteomes" id="UP000722121">
    <property type="component" value="Unassembled WGS sequence"/>
</dbReference>
<reference evidence="4 5" key="1">
    <citation type="submission" date="2021-02" db="EMBL/GenBank/DDBJ databases">
        <title>Activity-based single-cell genomes from oceanic crustal fluid captures similar information to metagenomic and metatranscriptomic surveys with orders of magnitude less sampling.</title>
        <authorList>
            <person name="D'Angelo T.S."/>
            <person name="Orcutt B.N."/>
        </authorList>
    </citation>
    <scope>NUCLEOTIDE SEQUENCE [LARGE SCALE GENOMIC DNA]</scope>
    <source>
        <strain evidence="4">AH-315-G07</strain>
    </source>
</reference>
<dbReference type="InterPro" id="IPR050465">
    <property type="entry name" value="UPF0194_transport"/>
</dbReference>
<evidence type="ECO:0000256" key="1">
    <source>
        <dbReference type="ARBA" id="ARBA00004196"/>
    </source>
</evidence>
<evidence type="ECO:0000256" key="2">
    <source>
        <dbReference type="ARBA" id="ARBA00023054"/>
    </source>
</evidence>
<evidence type="ECO:0000256" key="3">
    <source>
        <dbReference type="SAM" id="Phobius"/>
    </source>
</evidence>
<evidence type="ECO:0000313" key="4">
    <source>
        <dbReference type="EMBL" id="MBN4067065.1"/>
    </source>
</evidence>
<accession>A0ABS3ARS4</accession>
<organism evidence="4 5">
    <name type="scientific">Simkania negevensis</name>
    <dbReference type="NCBI Taxonomy" id="83561"/>
    <lineage>
        <taxon>Bacteria</taxon>
        <taxon>Pseudomonadati</taxon>
        <taxon>Chlamydiota</taxon>
        <taxon>Chlamydiia</taxon>
        <taxon>Parachlamydiales</taxon>
        <taxon>Simkaniaceae</taxon>
        <taxon>Simkania</taxon>
    </lineage>
</organism>
<keyword evidence="3" id="KW-1133">Transmembrane helix</keyword>
<dbReference type="SUPFAM" id="SSF111369">
    <property type="entry name" value="HlyD-like secretion proteins"/>
    <property type="match status" value="1"/>
</dbReference>
<name>A0ABS3ARS4_9BACT</name>
<dbReference type="EMBL" id="JAFITR010000059">
    <property type="protein sequence ID" value="MBN4067065.1"/>
    <property type="molecule type" value="Genomic_DNA"/>
</dbReference>
<keyword evidence="3" id="KW-0472">Membrane</keyword>
<sequence length="471" mass="52549">MNLKGFAGRGVYLLAACVVLLLAIVVIWLLVIFRPEPKKIPVAATAYEVTGALVMRGRHPVQVSLYGTARSARTLHLIAPFSGKIADTAALFPGAYLPAGTTLYQLEREPYDYKIAQIDGNIAQLDLAYQRDGAVAQLLASQLVTTKRQLSLAEQSEEKEEGVYEVQKSLFNRTEKLFEEKIVSESNYLDARLLLDSKNLLYLRALNGVESARNALDQLFSSILNIENAIASYRYQRQLLEKQKEDLVYVREKATIVVDFPVAVSEVSAYVGQEVLAGAPLAVVEAVDEIEVAVTLPDSYFRWLYQGGMLDGEGMCREVDIHLVNSGYQKIFQGGYLKAIGQLIHTPSRSLPFLFARRNIFDEAQRPLESDELKPGMYCKVNVTLAYIDATFVVPRHAVQEHNRIFYVDVEEPDPQDTYPLKTLHNVNPLLETDLGLIVEIPTEKSALLIITHQLPNAHEGMPIRIKVGST</sequence>
<keyword evidence="3" id="KW-0812">Transmembrane</keyword>
<protein>
    <recommendedName>
        <fullName evidence="6">HlyD family efflux transporter periplasmic adaptor subunit</fullName>
    </recommendedName>
</protein>
<keyword evidence="2" id="KW-0175">Coiled coil</keyword>
<comment type="subcellular location">
    <subcellularLocation>
        <location evidence="1">Cell envelope</location>
    </subcellularLocation>
</comment>
<evidence type="ECO:0000313" key="5">
    <source>
        <dbReference type="Proteomes" id="UP000722121"/>
    </source>
</evidence>
<feature type="transmembrane region" description="Helical" evidence="3">
    <location>
        <begin position="12"/>
        <end position="33"/>
    </location>
</feature>
<gene>
    <name evidence="4" type="ORF">JYU14_03175</name>
</gene>
<evidence type="ECO:0008006" key="6">
    <source>
        <dbReference type="Google" id="ProtNLM"/>
    </source>
</evidence>
<dbReference type="PANTHER" id="PTHR32347">
    <property type="entry name" value="EFFLUX SYSTEM COMPONENT YKNX-RELATED"/>
    <property type="match status" value="1"/>
</dbReference>
<comment type="caution">
    <text evidence="4">The sequence shown here is derived from an EMBL/GenBank/DDBJ whole genome shotgun (WGS) entry which is preliminary data.</text>
</comment>